<proteinExistence type="predicted"/>
<name>A0A2J6QRL6_HYAVF</name>
<sequence>MTRTKKIQTAPSSIAEQKQPDPGPDRITFGRHVSKTMEEIQREDPGLAIWMLEGNSDGRDDMSSTVADEERAADENGQHQTPESSNRVRVKTRWQPPDQKEAPPAFRDELRRDKTISKFDAGKFFHLEEDKLYLLKRELCSSKLSAWPPESRNISNPSYLLYHVWALVRDHESAEVADEALKEFERERRRREGSERW</sequence>
<feature type="compositionally biased region" description="Polar residues" evidence="1">
    <location>
        <begin position="7"/>
        <end position="16"/>
    </location>
</feature>
<reference evidence="2 3" key="1">
    <citation type="submission" date="2016-04" db="EMBL/GenBank/DDBJ databases">
        <title>A degradative enzymes factory behind the ericoid mycorrhizal symbiosis.</title>
        <authorList>
            <consortium name="DOE Joint Genome Institute"/>
            <person name="Martino E."/>
            <person name="Morin E."/>
            <person name="Grelet G."/>
            <person name="Kuo A."/>
            <person name="Kohler A."/>
            <person name="Daghino S."/>
            <person name="Barry K."/>
            <person name="Choi C."/>
            <person name="Cichocki N."/>
            <person name="Clum A."/>
            <person name="Copeland A."/>
            <person name="Hainaut M."/>
            <person name="Haridas S."/>
            <person name="Labutti K."/>
            <person name="Lindquist E."/>
            <person name="Lipzen A."/>
            <person name="Khouja H.-R."/>
            <person name="Murat C."/>
            <person name="Ohm R."/>
            <person name="Olson A."/>
            <person name="Spatafora J."/>
            <person name="Veneault-Fourrey C."/>
            <person name="Henrissat B."/>
            <person name="Grigoriev I."/>
            <person name="Martin F."/>
            <person name="Perotto S."/>
        </authorList>
    </citation>
    <scope>NUCLEOTIDE SEQUENCE [LARGE SCALE GENOMIC DNA]</scope>
    <source>
        <strain evidence="2 3">F</strain>
    </source>
</reference>
<dbReference type="AlphaFoldDB" id="A0A2J6QRL6"/>
<accession>A0A2J6QRL6</accession>
<feature type="region of interest" description="Disordered" evidence="1">
    <location>
        <begin position="1"/>
        <end position="109"/>
    </location>
</feature>
<organism evidence="2 3">
    <name type="scientific">Hyaloscypha variabilis (strain UAMH 11265 / GT02V1 / F)</name>
    <name type="common">Meliniomyces variabilis</name>
    <dbReference type="NCBI Taxonomy" id="1149755"/>
    <lineage>
        <taxon>Eukaryota</taxon>
        <taxon>Fungi</taxon>
        <taxon>Dikarya</taxon>
        <taxon>Ascomycota</taxon>
        <taxon>Pezizomycotina</taxon>
        <taxon>Leotiomycetes</taxon>
        <taxon>Helotiales</taxon>
        <taxon>Hyaloscyphaceae</taxon>
        <taxon>Hyaloscypha</taxon>
        <taxon>Hyaloscypha variabilis</taxon>
    </lineage>
</organism>
<gene>
    <name evidence="2" type="ORF">L207DRAFT_521314</name>
</gene>
<evidence type="ECO:0000313" key="2">
    <source>
        <dbReference type="EMBL" id="PMD28904.1"/>
    </source>
</evidence>
<keyword evidence="3" id="KW-1185">Reference proteome</keyword>
<feature type="compositionally biased region" description="Basic and acidic residues" evidence="1">
    <location>
        <begin position="56"/>
        <end position="77"/>
    </location>
</feature>
<feature type="compositionally biased region" description="Basic and acidic residues" evidence="1">
    <location>
        <begin position="35"/>
        <end position="45"/>
    </location>
</feature>
<evidence type="ECO:0000313" key="3">
    <source>
        <dbReference type="Proteomes" id="UP000235786"/>
    </source>
</evidence>
<feature type="compositionally biased region" description="Basic and acidic residues" evidence="1">
    <location>
        <begin position="98"/>
        <end position="109"/>
    </location>
</feature>
<dbReference type="EMBL" id="KZ613981">
    <property type="protein sequence ID" value="PMD28904.1"/>
    <property type="molecule type" value="Genomic_DNA"/>
</dbReference>
<dbReference type="Proteomes" id="UP000235786">
    <property type="component" value="Unassembled WGS sequence"/>
</dbReference>
<feature type="compositionally biased region" description="Polar residues" evidence="1">
    <location>
        <begin position="78"/>
        <end position="87"/>
    </location>
</feature>
<protein>
    <submittedName>
        <fullName evidence="2">Uncharacterized protein</fullName>
    </submittedName>
</protein>
<evidence type="ECO:0000256" key="1">
    <source>
        <dbReference type="SAM" id="MobiDB-lite"/>
    </source>
</evidence>